<sequence length="736" mass="79892">MSDIIPPLISSTPPPMPEFDDDEDDDDDDDFGMANGIGDLGLDFQEAAIRENKDKTLELERNGRSQDGWRSNEEQDSASQDSGLCMASHGSEGVSPLPQSDDDERGGGGGGSGGSEMRHSATVIFDKQPQSATSHPSGSNGLTNQDHDDDRSDDEFGNWTVAEDTDNTQFHNFPEPPTETKDQLCNGGITHTCLCSNHSTNDEQPTLENTTISKTKLSKNASGNIHLNGWQVDNSTVGDKCVGASDDIYLNGSQEDSSTVGDECVKASSDIHLNGSKEDSSTAYVENNCVSSVSNSNLETSNENNLCADSTHLQTTQFECEPRTNDNCVDDLSDSDDFGNFESVTIVNHNLNCVDSVEKRDVEAHSNSQAVDDDSFGEFSEPVIVDSKLNCNKICENDVRLAGTTEEGPSLGNNIASIESESVSLDKSVCQRSSENSTEDPIEGEESHPGVGDGNDDDEFNDFSDFTQSQVVENTAVVDGADDDDFDEFTDFTQSQAVEQVKADNLACGSHNTSSQDGFEYIFPKEDTETDDAKTEDLEKGAIWQQLCPLESSPALRFQWPNSRAHTKLLSALNIDSRNILFGPKWNAKIPRFAANLGSNPLQPVKASELSPAIPPANNPSDLKIQNEPETVPDAHFDWVGSGLTNPLDCGSHSALLDLEILSTFDSLPTDDTNNRNAHRTTVHKAEETVESSSSKKPNKLDNLKVLSSEAEKIISQLPDLNFMKKTYIEVLISKV</sequence>
<gene>
    <name evidence="3" type="ORF">LSTR_LSTR001942</name>
</gene>
<dbReference type="OrthoDB" id="5917212at2759"/>
<dbReference type="AlphaFoldDB" id="A0A482XI45"/>
<feature type="region of interest" description="Disordered" evidence="1">
    <location>
        <begin position="1"/>
        <end position="158"/>
    </location>
</feature>
<dbReference type="InterPro" id="IPR029205">
    <property type="entry name" value="Clathrin-bd"/>
</dbReference>
<evidence type="ECO:0000313" key="3">
    <source>
        <dbReference type="EMBL" id="RZF44981.1"/>
    </source>
</evidence>
<feature type="compositionally biased region" description="Polar residues" evidence="1">
    <location>
        <begin position="425"/>
        <end position="436"/>
    </location>
</feature>
<protein>
    <recommendedName>
        <fullName evidence="2">Aftiphilin clathrin-binding box domain-containing protein</fullName>
    </recommendedName>
</protein>
<proteinExistence type="predicted"/>
<dbReference type="Proteomes" id="UP000291343">
    <property type="component" value="Unassembled WGS sequence"/>
</dbReference>
<dbReference type="STRING" id="195883.A0A482XI45"/>
<feature type="compositionally biased region" description="Basic and acidic residues" evidence="1">
    <location>
        <begin position="48"/>
        <end position="64"/>
    </location>
</feature>
<name>A0A482XI45_LAOST</name>
<keyword evidence="4" id="KW-1185">Reference proteome</keyword>
<evidence type="ECO:0000259" key="2">
    <source>
        <dbReference type="Pfam" id="PF15045"/>
    </source>
</evidence>
<dbReference type="GO" id="GO:0030276">
    <property type="term" value="F:clathrin binding"/>
    <property type="evidence" value="ECO:0007669"/>
    <property type="project" value="InterPro"/>
</dbReference>
<organism evidence="3 4">
    <name type="scientific">Laodelphax striatellus</name>
    <name type="common">Small brown planthopper</name>
    <name type="synonym">Delphax striatella</name>
    <dbReference type="NCBI Taxonomy" id="195883"/>
    <lineage>
        <taxon>Eukaryota</taxon>
        <taxon>Metazoa</taxon>
        <taxon>Ecdysozoa</taxon>
        <taxon>Arthropoda</taxon>
        <taxon>Hexapoda</taxon>
        <taxon>Insecta</taxon>
        <taxon>Pterygota</taxon>
        <taxon>Neoptera</taxon>
        <taxon>Paraneoptera</taxon>
        <taxon>Hemiptera</taxon>
        <taxon>Auchenorrhyncha</taxon>
        <taxon>Fulgoroidea</taxon>
        <taxon>Delphacidae</taxon>
        <taxon>Criomorphinae</taxon>
        <taxon>Laodelphax</taxon>
    </lineage>
</organism>
<feature type="compositionally biased region" description="Acidic residues" evidence="1">
    <location>
        <begin position="18"/>
        <end position="31"/>
    </location>
</feature>
<dbReference type="GO" id="GO:0032588">
    <property type="term" value="C:trans-Golgi network membrane"/>
    <property type="evidence" value="ECO:0007669"/>
    <property type="project" value="InterPro"/>
</dbReference>
<dbReference type="EMBL" id="QKKF02010000">
    <property type="protein sequence ID" value="RZF44981.1"/>
    <property type="molecule type" value="Genomic_DNA"/>
</dbReference>
<reference evidence="3 4" key="1">
    <citation type="journal article" date="2017" name="Gigascience">
        <title>Genome sequence of the small brown planthopper, Laodelphax striatellus.</title>
        <authorList>
            <person name="Zhu J."/>
            <person name="Jiang F."/>
            <person name="Wang X."/>
            <person name="Yang P."/>
            <person name="Bao Y."/>
            <person name="Zhao W."/>
            <person name="Wang W."/>
            <person name="Lu H."/>
            <person name="Wang Q."/>
            <person name="Cui N."/>
            <person name="Li J."/>
            <person name="Chen X."/>
            <person name="Luo L."/>
            <person name="Yu J."/>
            <person name="Kang L."/>
            <person name="Cui F."/>
        </authorList>
    </citation>
    <scope>NUCLEOTIDE SEQUENCE [LARGE SCALE GENOMIC DNA]</scope>
    <source>
        <strain evidence="3">Lst14</strain>
    </source>
</reference>
<dbReference type="PANTHER" id="PTHR16156:SF10">
    <property type="entry name" value="AFTIPHILIN-RELATED"/>
    <property type="match status" value="1"/>
</dbReference>
<accession>A0A482XI45</accession>
<feature type="region of interest" description="Disordered" evidence="1">
    <location>
        <begin position="425"/>
        <end position="463"/>
    </location>
</feature>
<feature type="compositionally biased region" description="Polar residues" evidence="1">
    <location>
        <begin position="128"/>
        <end position="144"/>
    </location>
</feature>
<comment type="caution">
    <text evidence="3">The sequence shown here is derived from an EMBL/GenBank/DDBJ whole genome shotgun (WGS) entry which is preliminary data.</text>
</comment>
<dbReference type="Pfam" id="PF15045">
    <property type="entry name" value="Clathrin_bdg"/>
    <property type="match status" value="1"/>
</dbReference>
<evidence type="ECO:0000256" key="1">
    <source>
        <dbReference type="SAM" id="MobiDB-lite"/>
    </source>
</evidence>
<feature type="domain" description="Aftiphilin clathrin-binding box" evidence="2">
    <location>
        <begin position="542"/>
        <end position="610"/>
    </location>
</feature>
<dbReference type="GO" id="GO:0030121">
    <property type="term" value="C:AP-1 adaptor complex"/>
    <property type="evidence" value="ECO:0007669"/>
    <property type="project" value="TreeGrafter"/>
</dbReference>
<dbReference type="PANTHER" id="PTHR16156">
    <property type="entry name" value="AFTIPHILIN A-RELATED"/>
    <property type="match status" value="1"/>
</dbReference>
<feature type="compositionally biased region" description="Low complexity" evidence="1">
    <location>
        <begin position="1"/>
        <end position="11"/>
    </location>
</feature>
<evidence type="ECO:0000313" key="4">
    <source>
        <dbReference type="Proteomes" id="UP000291343"/>
    </source>
</evidence>
<dbReference type="InParanoid" id="A0A482XI45"/>
<dbReference type="InterPro" id="IPR046359">
    <property type="entry name" value="Aftin-like"/>
</dbReference>